<evidence type="ECO:0000256" key="1">
    <source>
        <dbReference type="ARBA" id="ARBA00022670"/>
    </source>
</evidence>
<evidence type="ECO:0000256" key="7">
    <source>
        <dbReference type="ARBA" id="ARBA00050665"/>
    </source>
</evidence>
<feature type="active site" evidence="9 11">
    <location>
        <position position="713"/>
    </location>
</feature>
<dbReference type="FunCoup" id="I7MCQ7">
    <property type="interactions" value="158"/>
</dbReference>
<keyword evidence="5 8" id="KW-0067">ATP-binding</keyword>
<evidence type="ECO:0000256" key="14">
    <source>
        <dbReference type="SAM" id="Coils"/>
    </source>
</evidence>
<dbReference type="InterPro" id="IPR015947">
    <property type="entry name" value="PUA-like_sf"/>
</dbReference>
<evidence type="ECO:0000259" key="16">
    <source>
        <dbReference type="PROSITE" id="PS51787"/>
    </source>
</evidence>
<dbReference type="EMBL" id="GG662698">
    <property type="protein sequence ID" value="EAR84643.1"/>
    <property type="molecule type" value="Genomic_DNA"/>
</dbReference>
<dbReference type="KEGG" id="tet:TTHERM_00649120"/>
<dbReference type="FunFam" id="1.10.8.60:FF:000091">
    <property type="entry name" value="Lon protease homolog 2, peroxisomal"/>
    <property type="match status" value="1"/>
</dbReference>
<name>I7MCQ7_TETTS</name>
<evidence type="ECO:0000256" key="3">
    <source>
        <dbReference type="ARBA" id="ARBA00022801"/>
    </source>
</evidence>
<dbReference type="FunFam" id="3.40.50.300:FF:000021">
    <property type="entry name" value="Lon protease homolog"/>
    <property type="match status" value="1"/>
</dbReference>
<dbReference type="SUPFAM" id="SSF88697">
    <property type="entry name" value="PUA domain-like"/>
    <property type="match status" value="1"/>
</dbReference>
<dbReference type="InterPro" id="IPR027065">
    <property type="entry name" value="Lon_Prtase"/>
</dbReference>
<gene>
    <name evidence="17" type="ORF">TTHERM_00649120</name>
</gene>
<dbReference type="InterPro" id="IPR020568">
    <property type="entry name" value="Ribosomal_Su5_D2-typ_SF"/>
</dbReference>
<keyword evidence="4 8" id="KW-0720">Serine protease</keyword>
<keyword evidence="3 8" id="KW-0378">Hydrolase</keyword>
<dbReference type="InterPro" id="IPR008268">
    <property type="entry name" value="Peptidase_S16_AS"/>
</dbReference>
<dbReference type="InterPro" id="IPR008269">
    <property type="entry name" value="Lon_proteolytic"/>
</dbReference>
<dbReference type="Pfam" id="PF05362">
    <property type="entry name" value="Lon_C"/>
    <property type="match status" value="1"/>
</dbReference>
<dbReference type="GO" id="GO:0004176">
    <property type="term" value="F:ATP-dependent peptidase activity"/>
    <property type="evidence" value="ECO:0007669"/>
    <property type="project" value="UniProtKB-UniRule"/>
</dbReference>
<dbReference type="PROSITE" id="PS01046">
    <property type="entry name" value="LON_SER"/>
    <property type="match status" value="1"/>
</dbReference>
<evidence type="ECO:0000256" key="4">
    <source>
        <dbReference type="ARBA" id="ARBA00022825"/>
    </source>
</evidence>
<dbReference type="GO" id="GO:0016887">
    <property type="term" value="F:ATP hydrolysis activity"/>
    <property type="evidence" value="ECO:0007669"/>
    <property type="project" value="InterPro"/>
</dbReference>
<dbReference type="PROSITE" id="PS51787">
    <property type="entry name" value="LON_N"/>
    <property type="match status" value="1"/>
</dbReference>
<evidence type="ECO:0000256" key="11">
    <source>
        <dbReference type="PROSITE-ProRule" id="PRU01122"/>
    </source>
</evidence>
<dbReference type="Pfam" id="PF22667">
    <property type="entry name" value="Lon_lid"/>
    <property type="match status" value="1"/>
</dbReference>
<dbReference type="InterPro" id="IPR014721">
    <property type="entry name" value="Ribsml_uS5_D2-typ_fold_subgr"/>
</dbReference>
<dbReference type="OMA" id="EYFLHQQ"/>
<feature type="domain" description="Lon N-terminal" evidence="16">
    <location>
        <begin position="6"/>
        <end position="216"/>
    </location>
</feature>
<keyword evidence="18" id="KW-1185">Reference proteome</keyword>
<dbReference type="PROSITE" id="PS51786">
    <property type="entry name" value="LON_PROTEOLYTIC"/>
    <property type="match status" value="1"/>
</dbReference>
<keyword evidence="6" id="KW-0576">Peroxisome</keyword>
<evidence type="ECO:0000256" key="5">
    <source>
        <dbReference type="ARBA" id="ARBA00022840"/>
    </source>
</evidence>
<evidence type="ECO:0000256" key="6">
    <source>
        <dbReference type="ARBA" id="ARBA00023140"/>
    </source>
</evidence>
<dbReference type="GeneID" id="7841650"/>
<dbReference type="InterPro" id="IPR027417">
    <property type="entry name" value="P-loop_NTPase"/>
</dbReference>
<feature type="binding site" evidence="10">
    <location>
        <begin position="369"/>
        <end position="376"/>
    </location>
    <ligand>
        <name>ATP</name>
        <dbReference type="ChEBI" id="CHEBI:30616"/>
    </ligand>
</feature>
<dbReference type="STRING" id="312017.I7MCQ7"/>
<evidence type="ECO:0000256" key="9">
    <source>
        <dbReference type="PIRSR" id="PIRSR001174-1"/>
    </source>
</evidence>
<dbReference type="InParanoid" id="I7MCQ7"/>
<dbReference type="AlphaFoldDB" id="I7MCQ7"/>
<dbReference type="PRINTS" id="PR00830">
    <property type="entry name" value="ENDOLAPTASE"/>
</dbReference>
<proteinExistence type="inferred from homology"/>
<dbReference type="GO" id="GO:0005524">
    <property type="term" value="F:ATP binding"/>
    <property type="evidence" value="ECO:0007669"/>
    <property type="project" value="UniProtKB-KW"/>
</dbReference>
<dbReference type="CDD" id="cd19500">
    <property type="entry name" value="RecA-like_Lon"/>
    <property type="match status" value="1"/>
</dbReference>
<dbReference type="Gene3D" id="1.20.5.5270">
    <property type="match status" value="1"/>
</dbReference>
<dbReference type="SMART" id="SM00382">
    <property type="entry name" value="AAA"/>
    <property type="match status" value="1"/>
</dbReference>
<dbReference type="GO" id="GO:0006508">
    <property type="term" value="P:proteolysis"/>
    <property type="evidence" value="ECO:0007669"/>
    <property type="project" value="UniProtKB-KW"/>
</dbReference>
<feature type="domain" description="Lon proteolytic" evidence="15">
    <location>
        <begin position="617"/>
        <end position="807"/>
    </location>
</feature>
<comment type="catalytic activity">
    <reaction evidence="7">
        <text>Hydrolysis of proteins in presence of ATP.</text>
        <dbReference type="EC" id="3.4.21.53"/>
    </reaction>
</comment>
<dbReference type="Gene3D" id="1.20.58.1480">
    <property type="match status" value="1"/>
</dbReference>
<protein>
    <recommendedName>
        <fullName evidence="8 13">Lon protease homolog</fullName>
        <ecNumber evidence="8 13">3.4.21.-</ecNumber>
    </recommendedName>
</protein>
<sequence>MKKMQLYILPVNNRVVFPYQTINIRIPETYQYDAKKFNSMIGVLPNLDPTLCKEKNIETIENFARYGTILKITSEDRTFYTFTAGYQKNHREVRYYGAFAFGRFKVIDFDKTSPYYIANVELISDEIPPEIEKAVKADNTISDFRNLAKTYVEIVCKPEAVPPKKQLIENEQSINKLVFSVANYLDVQPEVKQVILQVNEIKERIKEICKILQSKNDELKLANELEKKVKKEMSNESQSRQLILRQQPPQYEIGGFNVSPEDEMSQLEMQIKQKQLPENVFNAVMREFKRLKSIRSQNAETNVIRTYIDTVLELPWNETTQDTYDLKLAEEILHRDHSGLEKVKKRILEFLAVRSLKGNSKGTIICLCGPPGVGKTSLGKSIADSLGRKFERISLGGVRDEAEVRGHRRTYVGALPGVIIQALRKCQSKNPVILLDEIDKINRDYRGDPSSALLEVLDPNQNSTFTDHYLALPFDLSNVMFIATANQLDTIQGPLLDRMEVIQIPGYTLDEKKDIAHKYLIPKQIEENGINQSIIDLDKESVDLIIKAYTREAGVRQLERNIGSVCRSVAVKYSTHKQSHKDKPNLPEFQKVKITPDYVRDVLGIEIYDEEEIKDRINSPGIAVGMAYTAVGGKTLIIEASMSQGSGKINLTGQLGDVMKESVQTAIGWIKSNWQNIQFMMKDPDIFKAEKLFDNIDIHVHFPAAATPKDGPSAGITITTALLSLLSMRKIRSDIAMTGEITLKGLVLPVGGIKEKVLAAYANGIKTIILPYKNRKDTEDITPEIKKNIDFKFVKNIFEVLDIAFDEQEELSLRKAKFEADQMNKQSKL</sequence>
<dbReference type="EC" id="3.4.21.-" evidence="8 13"/>
<dbReference type="Gene3D" id="3.40.50.300">
    <property type="entry name" value="P-loop containing nucleotide triphosphate hydrolases"/>
    <property type="match status" value="1"/>
</dbReference>
<dbReference type="InterPro" id="IPR054594">
    <property type="entry name" value="Lon_lid"/>
</dbReference>
<dbReference type="Pfam" id="PF02190">
    <property type="entry name" value="LON_substr_bdg"/>
    <property type="match status" value="1"/>
</dbReference>
<keyword evidence="2 8" id="KW-0547">Nucleotide-binding</keyword>
<evidence type="ECO:0000256" key="13">
    <source>
        <dbReference type="RuleBase" id="RU000592"/>
    </source>
</evidence>
<dbReference type="GO" id="GO:0030163">
    <property type="term" value="P:protein catabolic process"/>
    <property type="evidence" value="ECO:0007669"/>
    <property type="project" value="InterPro"/>
</dbReference>
<keyword evidence="1 8" id="KW-0645">Protease</keyword>
<dbReference type="Gene3D" id="3.30.230.10">
    <property type="match status" value="1"/>
</dbReference>
<evidence type="ECO:0000256" key="2">
    <source>
        <dbReference type="ARBA" id="ARBA00022741"/>
    </source>
</evidence>
<dbReference type="SMART" id="SM00464">
    <property type="entry name" value="LON"/>
    <property type="match status" value="1"/>
</dbReference>
<dbReference type="SUPFAM" id="SSF52540">
    <property type="entry name" value="P-loop containing nucleoside triphosphate hydrolases"/>
    <property type="match status" value="1"/>
</dbReference>
<organism evidence="17 18">
    <name type="scientific">Tetrahymena thermophila (strain SB210)</name>
    <dbReference type="NCBI Taxonomy" id="312017"/>
    <lineage>
        <taxon>Eukaryota</taxon>
        <taxon>Sar</taxon>
        <taxon>Alveolata</taxon>
        <taxon>Ciliophora</taxon>
        <taxon>Intramacronucleata</taxon>
        <taxon>Oligohymenophorea</taxon>
        <taxon>Hymenostomatida</taxon>
        <taxon>Tetrahymenina</taxon>
        <taxon>Tetrahymenidae</taxon>
        <taxon>Tetrahymena</taxon>
    </lineage>
</organism>
<dbReference type="GO" id="GO:0004252">
    <property type="term" value="F:serine-type endopeptidase activity"/>
    <property type="evidence" value="ECO:0007669"/>
    <property type="project" value="UniProtKB-UniRule"/>
</dbReference>
<dbReference type="InterPro" id="IPR003111">
    <property type="entry name" value="Lon_prtase_N"/>
</dbReference>
<feature type="active site" evidence="9 11">
    <location>
        <position position="756"/>
    </location>
</feature>
<dbReference type="Proteomes" id="UP000009168">
    <property type="component" value="Unassembled WGS sequence"/>
</dbReference>
<dbReference type="SUPFAM" id="SSF54211">
    <property type="entry name" value="Ribosomal protein S5 domain 2-like"/>
    <property type="match status" value="1"/>
</dbReference>
<dbReference type="PIRSF" id="PIRSF001174">
    <property type="entry name" value="Lon_proteas"/>
    <property type="match status" value="1"/>
</dbReference>
<dbReference type="HOGENOM" id="CLU_004109_4_3_1"/>
<dbReference type="NCBIfam" id="TIGR00763">
    <property type="entry name" value="lon"/>
    <property type="match status" value="1"/>
</dbReference>
<evidence type="ECO:0000256" key="12">
    <source>
        <dbReference type="RuleBase" id="RU000591"/>
    </source>
</evidence>
<dbReference type="PANTHER" id="PTHR10046">
    <property type="entry name" value="ATP DEPENDENT LON PROTEASE FAMILY MEMBER"/>
    <property type="match status" value="1"/>
</dbReference>
<dbReference type="OrthoDB" id="2411602at2759"/>
<dbReference type="InterPro" id="IPR004815">
    <property type="entry name" value="Lon_bac/euk-typ"/>
</dbReference>
<accession>I7MCQ7</accession>
<evidence type="ECO:0000259" key="15">
    <source>
        <dbReference type="PROSITE" id="PS51786"/>
    </source>
</evidence>
<evidence type="ECO:0000313" key="18">
    <source>
        <dbReference type="Proteomes" id="UP000009168"/>
    </source>
</evidence>
<evidence type="ECO:0000313" key="17">
    <source>
        <dbReference type="EMBL" id="EAR84643.1"/>
    </source>
</evidence>
<comment type="similarity">
    <text evidence="8 11 12">Belongs to the peptidase S16 family.</text>
</comment>
<dbReference type="RefSeq" id="XP_001032306.1">
    <property type="nucleotide sequence ID" value="XM_001032306.3"/>
</dbReference>
<dbReference type="InterPro" id="IPR003959">
    <property type="entry name" value="ATPase_AAA_core"/>
</dbReference>
<keyword evidence="14" id="KW-0175">Coiled coil</keyword>
<feature type="coiled-coil region" evidence="14">
    <location>
        <begin position="198"/>
        <end position="236"/>
    </location>
</feature>
<evidence type="ECO:0000256" key="10">
    <source>
        <dbReference type="PIRSR" id="PIRSR001174-2"/>
    </source>
</evidence>
<evidence type="ECO:0000256" key="8">
    <source>
        <dbReference type="PIRNR" id="PIRNR001174"/>
    </source>
</evidence>
<dbReference type="Gene3D" id="1.10.8.60">
    <property type="match status" value="1"/>
</dbReference>
<dbReference type="eggNOG" id="KOG2004">
    <property type="taxonomic scope" value="Eukaryota"/>
</dbReference>
<dbReference type="InterPro" id="IPR003593">
    <property type="entry name" value="AAA+_ATPase"/>
</dbReference>
<dbReference type="Pfam" id="PF00004">
    <property type="entry name" value="AAA"/>
    <property type="match status" value="1"/>
</dbReference>
<reference evidence="18" key="1">
    <citation type="journal article" date="2006" name="PLoS Biol.">
        <title>Macronuclear genome sequence of the ciliate Tetrahymena thermophila, a model eukaryote.</title>
        <authorList>
            <person name="Eisen J.A."/>
            <person name="Coyne R.S."/>
            <person name="Wu M."/>
            <person name="Wu D."/>
            <person name="Thiagarajan M."/>
            <person name="Wortman J.R."/>
            <person name="Badger J.H."/>
            <person name="Ren Q."/>
            <person name="Amedeo P."/>
            <person name="Jones K.M."/>
            <person name="Tallon L.J."/>
            <person name="Delcher A.L."/>
            <person name="Salzberg S.L."/>
            <person name="Silva J.C."/>
            <person name="Haas B.J."/>
            <person name="Majoros W.H."/>
            <person name="Farzad M."/>
            <person name="Carlton J.M."/>
            <person name="Smith R.K. Jr."/>
            <person name="Garg J."/>
            <person name="Pearlman R.E."/>
            <person name="Karrer K.M."/>
            <person name="Sun L."/>
            <person name="Manning G."/>
            <person name="Elde N.C."/>
            <person name="Turkewitz A.P."/>
            <person name="Asai D.J."/>
            <person name="Wilkes D.E."/>
            <person name="Wang Y."/>
            <person name="Cai H."/>
            <person name="Collins K."/>
            <person name="Stewart B.A."/>
            <person name="Lee S.R."/>
            <person name="Wilamowska K."/>
            <person name="Weinberg Z."/>
            <person name="Ruzzo W.L."/>
            <person name="Wloga D."/>
            <person name="Gaertig J."/>
            <person name="Frankel J."/>
            <person name="Tsao C.-C."/>
            <person name="Gorovsky M.A."/>
            <person name="Keeling P.J."/>
            <person name="Waller R.F."/>
            <person name="Patron N.J."/>
            <person name="Cherry J.M."/>
            <person name="Stover N.A."/>
            <person name="Krieger C.J."/>
            <person name="del Toro C."/>
            <person name="Ryder H.F."/>
            <person name="Williamson S.C."/>
            <person name="Barbeau R.A."/>
            <person name="Hamilton E.P."/>
            <person name="Orias E."/>
        </authorList>
    </citation>
    <scope>NUCLEOTIDE SEQUENCE [LARGE SCALE GENOMIC DNA]</scope>
    <source>
        <strain evidence="18">SB210</strain>
    </source>
</reference>